<dbReference type="RefSeq" id="WP_063388990.1">
    <property type="nucleotide sequence ID" value="NZ_LWBR01000058.1"/>
</dbReference>
<dbReference type="EMBL" id="LWBR01000058">
    <property type="protein sequence ID" value="KZN95225.1"/>
    <property type="molecule type" value="Genomic_DNA"/>
</dbReference>
<evidence type="ECO:0000313" key="2">
    <source>
        <dbReference type="Proteomes" id="UP000076476"/>
    </source>
</evidence>
<keyword evidence="2" id="KW-1185">Reference proteome</keyword>
<comment type="caution">
    <text evidence="1">The sequence shown here is derived from an EMBL/GenBank/DDBJ whole genome shotgun (WGS) entry which is preliminary data.</text>
</comment>
<evidence type="ECO:0000313" key="1">
    <source>
        <dbReference type="EMBL" id="KZN95225.1"/>
    </source>
</evidence>
<dbReference type="Proteomes" id="UP000076476">
    <property type="component" value="Unassembled WGS sequence"/>
</dbReference>
<dbReference type="AlphaFoldDB" id="A0A165WR61"/>
<name>A0A165WR61_9BACI</name>
<sequence>MTKYKLKKIHIIRGHENRTRNKEFMMLRIGDFSENELSYHYFQIPSDAVIDVYFQMEDKLSILRVMFGMQEKQFYVQLFTYDHTTLRYKEEIIDEQMKSSPIFSRLLQNIHIYGSNHFSFIATKNMKNPEN</sequence>
<protein>
    <submittedName>
        <fullName evidence="1">Uncharacterized protein</fullName>
    </submittedName>
</protein>
<reference evidence="1 2" key="1">
    <citation type="submission" date="2016-04" db="EMBL/GenBank/DDBJ databases">
        <title>Draft genome sequence of Aeribacillus pallidus 8m3 from petroleum reservoir.</title>
        <authorList>
            <person name="Poltaraus A.B."/>
            <person name="Nazina T.N."/>
            <person name="Tourova T.P."/>
            <person name="Malakho S.M."/>
            <person name="Korshunova A.V."/>
            <person name="Sokolova D.S."/>
        </authorList>
    </citation>
    <scope>NUCLEOTIDE SEQUENCE [LARGE SCALE GENOMIC DNA]</scope>
    <source>
        <strain evidence="1 2">8m3</strain>
    </source>
</reference>
<accession>A0A165WR61</accession>
<proteinExistence type="predicted"/>
<dbReference type="STRING" id="33936.AZI98_14565"/>
<gene>
    <name evidence="1" type="ORF">AZI98_14565</name>
</gene>
<organism evidence="1 2">
    <name type="scientific">Aeribacillus pallidus</name>
    <dbReference type="NCBI Taxonomy" id="33936"/>
    <lineage>
        <taxon>Bacteria</taxon>
        <taxon>Bacillati</taxon>
        <taxon>Bacillota</taxon>
        <taxon>Bacilli</taxon>
        <taxon>Bacillales</taxon>
        <taxon>Bacillaceae</taxon>
        <taxon>Aeribacillus</taxon>
    </lineage>
</organism>